<sequence>MGEPLALADFLAFSYDAELRSADGSRTALGVMQVDAAEFSGIRYRAPEGFRVRELRGSRMRTMPALYDEFAAALQFPYYFRPNKDSFDECLLDIDDTLGEAEGYILAIRDADQLLANAPEEREWFVSVVEECADFWPSRTVVFRVILQGKPQGVGAVPIRF</sequence>
<dbReference type="AlphaFoldDB" id="A0A846XU52"/>
<proteinExistence type="inferred from homology"/>
<dbReference type="SUPFAM" id="SSF52038">
    <property type="entry name" value="Barstar-related"/>
    <property type="match status" value="1"/>
</dbReference>
<feature type="domain" description="Barstar (barnase inhibitor)" evidence="2">
    <location>
        <begin position="51"/>
        <end position="148"/>
    </location>
</feature>
<dbReference type="RefSeq" id="WP_068041260.1">
    <property type="nucleotide sequence ID" value="NZ_JAAXOO010000008.1"/>
</dbReference>
<dbReference type="EMBL" id="JAAXOO010000008">
    <property type="protein sequence ID" value="NKY37064.1"/>
    <property type="molecule type" value="Genomic_DNA"/>
</dbReference>
<evidence type="ECO:0000256" key="1">
    <source>
        <dbReference type="ARBA" id="ARBA00006845"/>
    </source>
</evidence>
<name>A0A846XU52_9NOCA</name>
<accession>A0A846XU52</accession>
<dbReference type="Gene3D" id="3.30.370.10">
    <property type="entry name" value="Barstar-like"/>
    <property type="match status" value="1"/>
</dbReference>
<comment type="caution">
    <text evidence="3">The sequence shown here is derived from an EMBL/GenBank/DDBJ whole genome shotgun (WGS) entry which is preliminary data.</text>
</comment>
<dbReference type="Pfam" id="PF01337">
    <property type="entry name" value="Barstar"/>
    <property type="match status" value="1"/>
</dbReference>
<dbReference type="InterPro" id="IPR035905">
    <property type="entry name" value="Barstar-like_sf"/>
</dbReference>
<protein>
    <submittedName>
        <fullName evidence="3">Barstar family protein</fullName>
    </submittedName>
</protein>
<evidence type="ECO:0000313" key="3">
    <source>
        <dbReference type="EMBL" id="NKY37064.1"/>
    </source>
</evidence>
<organism evidence="3 4">
    <name type="scientific">Nocardia speluncae</name>
    <dbReference type="NCBI Taxonomy" id="419477"/>
    <lineage>
        <taxon>Bacteria</taxon>
        <taxon>Bacillati</taxon>
        <taxon>Actinomycetota</taxon>
        <taxon>Actinomycetes</taxon>
        <taxon>Mycobacteriales</taxon>
        <taxon>Nocardiaceae</taxon>
        <taxon>Nocardia</taxon>
    </lineage>
</organism>
<reference evidence="3 4" key="1">
    <citation type="submission" date="2020-04" db="EMBL/GenBank/DDBJ databases">
        <title>MicrobeNet Type strains.</title>
        <authorList>
            <person name="Nicholson A.C."/>
        </authorList>
    </citation>
    <scope>NUCLEOTIDE SEQUENCE [LARGE SCALE GENOMIC DNA]</scope>
    <source>
        <strain evidence="3 4">DSM 45078</strain>
    </source>
</reference>
<dbReference type="InterPro" id="IPR000468">
    <property type="entry name" value="Barstar"/>
</dbReference>
<dbReference type="Proteomes" id="UP000565715">
    <property type="component" value="Unassembled WGS sequence"/>
</dbReference>
<keyword evidence="4" id="KW-1185">Reference proteome</keyword>
<gene>
    <name evidence="3" type="ORF">HGA13_28930</name>
</gene>
<evidence type="ECO:0000313" key="4">
    <source>
        <dbReference type="Proteomes" id="UP000565715"/>
    </source>
</evidence>
<comment type="similarity">
    <text evidence="1">Belongs to the barstar family.</text>
</comment>
<evidence type="ECO:0000259" key="2">
    <source>
        <dbReference type="Pfam" id="PF01337"/>
    </source>
</evidence>